<dbReference type="Proteomes" id="UP000244867">
    <property type="component" value="Unassembled WGS sequence"/>
</dbReference>
<name>A0A2R7Z1I1_9ACTN</name>
<protein>
    <submittedName>
        <fullName evidence="1">Polyketide cyclase</fullName>
    </submittedName>
</protein>
<keyword evidence="2" id="KW-1185">Reference proteome</keyword>
<gene>
    <name evidence="1" type="ORF">C7S10_01345</name>
</gene>
<comment type="caution">
    <text evidence="1">The sequence shown here is derived from an EMBL/GenBank/DDBJ whole genome shotgun (WGS) entry which is preliminary data.</text>
</comment>
<dbReference type="EMBL" id="PYXZ01000001">
    <property type="protein sequence ID" value="PUA82424.1"/>
    <property type="molecule type" value="Genomic_DNA"/>
</dbReference>
<reference evidence="1 2" key="1">
    <citation type="submission" date="2018-03" db="EMBL/GenBank/DDBJ databases">
        <authorList>
            <person name="Keele B.F."/>
        </authorList>
    </citation>
    <scope>NUCLEOTIDE SEQUENCE [LARGE SCALE GENOMIC DNA]</scope>
    <source>
        <strain evidence="1 2">IB-3</strain>
    </source>
</reference>
<sequence length="136" mass="14836">MLRIEATGSRPADDVWDLYTSPAAWPTWAPQIRSVRCDAEPIEPGARGVVHGPLLVRLPFTIESVDDRTRAWSWRVGVGPASVVLDHGVREDASGTCAWAVVHLPALLVLPYQPIARWALSRLVEGGSPPAGRLDR</sequence>
<dbReference type="InterPro" id="IPR023393">
    <property type="entry name" value="START-like_dom_sf"/>
</dbReference>
<dbReference type="SUPFAM" id="SSF55961">
    <property type="entry name" value="Bet v1-like"/>
    <property type="match status" value="1"/>
</dbReference>
<dbReference type="OrthoDB" id="191189at2"/>
<dbReference type="Gene3D" id="3.30.530.20">
    <property type="match status" value="1"/>
</dbReference>
<evidence type="ECO:0000313" key="2">
    <source>
        <dbReference type="Proteomes" id="UP000244867"/>
    </source>
</evidence>
<dbReference type="InterPro" id="IPR019587">
    <property type="entry name" value="Polyketide_cyclase/dehydratase"/>
</dbReference>
<organism evidence="1 2">
    <name type="scientific">Nocardioides currus</name>
    <dbReference type="NCBI Taxonomy" id="2133958"/>
    <lineage>
        <taxon>Bacteria</taxon>
        <taxon>Bacillati</taxon>
        <taxon>Actinomycetota</taxon>
        <taxon>Actinomycetes</taxon>
        <taxon>Propionibacteriales</taxon>
        <taxon>Nocardioidaceae</taxon>
        <taxon>Nocardioides</taxon>
    </lineage>
</organism>
<evidence type="ECO:0000313" key="1">
    <source>
        <dbReference type="EMBL" id="PUA82424.1"/>
    </source>
</evidence>
<dbReference type="Pfam" id="PF10604">
    <property type="entry name" value="Polyketide_cyc2"/>
    <property type="match status" value="1"/>
</dbReference>
<dbReference type="RefSeq" id="WP_108342611.1">
    <property type="nucleotide sequence ID" value="NZ_PYXZ01000001.1"/>
</dbReference>
<dbReference type="AlphaFoldDB" id="A0A2R7Z1I1"/>
<proteinExistence type="predicted"/>
<accession>A0A2R7Z1I1</accession>